<name>A0AA37UMN3_9MICO</name>
<dbReference type="InterPro" id="IPR029044">
    <property type="entry name" value="Nucleotide-diphossugar_trans"/>
</dbReference>
<keyword evidence="2" id="KW-0808">Transferase</keyword>
<protein>
    <submittedName>
        <fullName evidence="2">Glycosyl transferase</fullName>
    </submittedName>
</protein>
<dbReference type="Pfam" id="PF00535">
    <property type="entry name" value="Glycos_transf_2"/>
    <property type="match status" value="1"/>
</dbReference>
<dbReference type="PANTHER" id="PTHR43685">
    <property type="entry name" value="GLYCOSYLTRANSFERASE"/>
    <property type="match status" value="1"/>
</dbReference>
<dbReference type="Proteomes" id="UP001157160">
    <property type="component" value="Unassembled WGS sequence"/>
</dbReference>
<sequence length="301" mass="33518">MAAARVSVIAMISSAPRVSVVVPAYNEEKAIRQCVLAALDQTVPAHEIIVVDNRSTDRTAAIVAELAAEHPSVRLIEQHAVQGLIPTRNAGLDAATGDVLGRIDADSLLEPTWVEEVAAAFCDETVDAATGPVAYYDMPLRRFGLKADDRIRQLMLRLSNEYHFLFGSNMALRADAWRTIRDEVCLDEDDQFHEDIDISLHLAEAGLRARYVPTMVSGMSARRLEDSPRDYQYYVWRFERTYARHNVRSRAVRAPMWVYLAIYPPLKIIRSVMARREQLAERAARSGAALPPGPGTPPALP</sequence>
<evidence type="ECO:0000313" key="2">
    <source>
        <dbReference type="EMBL" id="GMA29681.1"/>
    </source>
</evidence>
<dbReference type="AlphaFoldDB" id="A0AA37UMN3"/>
<feature type="domain" description="Glycosyltransferase 2-like" evidence="1">
    <location>
        <begin position="19"/>
        <end position="177"/>
    </location>
</feature>
<dbReference type="InterPro" id="IPR001173">
    <property type="entry name" value="Glyco_trans_2-like"/>
</dbReference>
<dbReference type="Gene3D" id="3.90.550.10">
    <property type="entry name" value="Spore Coat Polysaccharide Biosynthesis Protein SpsA, Chain A"/>
    <property type="match status" value="1"/>
</dbReference>
<dbReference type="InterPro" id="IPR050834">
    <property type="entry name" value="Glycosyltransf_2"/>
</dbReference>
<evidence type="ECO:0000259" key="1">
    <source>
        <dbReference type="Pfam" id="PF00535"/>
    </source>
</evidence>
<keyword evidence="3" id="KW-1185">Reference proteome</keyword>
<dbReference type="EMBL" id="BSUL01000001">
    <property type="protein sequence ID" value="GMA29681.1"/>
    <property type="molecule type" value="Genomic_DNA"/>
</dbReference>
<dbReference type="CDD" id="cd00761">
    <property type="entry name" value="Glyco_tranf_GTA_type"/>
    <property type="match status" value="1"/>
</dbReference>
<evidence type="ECO:0000313" key="3">
    <source>
        <dbReference type="Proteomes" id="UP001157160"/>
    </source>
</evidence>
<comment type="caution">
    <text evidence="2">The sequence shown here is derived from an EMBL/GenBank/DDBJ whole genome shotgun (WGS) entry which is preliminary data.</text>
</comment>
<dbReference type="PANTHER" id="PTHR43685:SF14">
    <property type="entry name" value="GLYCOSYLTRANSFERASE 2-LIKE DOMAIN-CONTAINING PROTEIN"/>
    <property type="match status" value="1"/>
</dbReference>
<proteinExistence type="predicted"/>
<dbReference type="SUPFAM" id="SSF53448">
    <property type="entry name" value="Nucleotide-diphospho-sugar transferases"/>
    <property type="match status" value="1"/>
</dbReference>
<dbReference type="GO" id="GO:0016740">
    <property type="term" value="F:transferase activity"/>
    <property type="evidence" value="ECO:0007669"/>
    <property type="project" value="UniProtKB-KW"/>
</dbReference>
<organism evidence="2 3">
    <name type="scientific">Arenivirga flava</name>
    <dbReference type="NCBI Taxonomy" id="1930060"/>
    <lineage>
        <taxon>Bacteria</taxon>
        <taxon>Bacillati</taxon>
        <taxon>Actinomycetota</taxon>
        <taxon>Actinomycetes</taxon>
        <taxon>Micrococcales</taxon>
        <taxon>Microbacteriaceae</taxon>
        <taxon>Arenivirga</taxon>
    </lineage>
</organism>
<accession>A0AA37UMN3</accession>
<gene>
    <name evidence="2" type="ORF">GCM10025874_29340</name>
</gene>
<reference evidence="2 3" key="1">
    <citation type="journal article" date="2014" name="Int. J. Syst. Evol. Microbiol.">
        <title>Complete genome sequence of Corynebacterium casei LMG S-19264T (=DSM 44701T), isolated from a smear-ripened cheese.</title>
        <authorList>
            <consortium name="US DOE Joint Genome Institute (JGI-PGF)"/>
            <person name="Walter F."/>
            <person name="Albersmeier A."/>
            <person name="Kalinowski J."/>
            <person name="Ruckert C."/>
        </authorList>
    </citation>
    <scope>NUCLEOTIDE SEQUENCE [LARGE SCALE GENOMIC DNA]</scope>
    <source>
        <strain evidence="2 3">NBRC 112289</strain>
    </source>
</reference>